<dbReference type="EMBL" id="VJMI01019446">
    <property type="protein sequence ID" value="KAF0707346.1"/>
    <property type="molecule type" value="Genomic_DNA"/>
</dbReference>
<keyword evidence="2" id="KW-0472">Membrane</keyword>
<dbReference type="Proteomes" id="UP000469452">
    <property type="component" value="Unassembled WGS sequence"/>
</dbReference>
<reference evidence="3 4" key="1">
    <citation type="submission" date="2019-06" db="EMBL/GenBank/DDBJ databases">
        <title>Genomics analysis of Aphanomyces spp. identifies a new class of oomycete effector associated with host adaptation.</title>
        <authorList>
            <person name="Gaulin E."/>
        </authorList>
    </citation>
    <scope>NUCLEOTIDE SEQUENCE [LARGE SCALE GENOMIC DNA]</scope>
    <source>
        <strain evidence="3 4">E</strain>
    </source>
</reference>
<feature type="compositionally biased region" description="Polar residues" evidence="1">
    <location>
        <begin position="167"/>
        <end position="178"/>
    </location>
</feature>
<evidence type="ECO:0000256" key="2">
    <source>
        <dbReference type="SAM" id="Phobius"/>
    </source>
</evidence>
<evidence type="ECO:0000313" key="3">
    <source>
        <dbReference type="EMBL" id="KAF0707346.1"/>
    </source>
</evidence>
<sequence>MSDEGQRAAISRELPHVIRAMSKGLDPKEKIMMDGPAEKAVAQKHYDIGKTRALMGGAFGGVLGLGAWKSLRSSSKFAGAFLGGSGAFVGAVYGLLSIREEFFVDILSLPDDQSDFAKTARAIIEREMPQSIILKEAYRRMGNLSSNSDSLQTAWEESKRLEKASEQRQMSWESTSNPAIEPFPRQSSPPSIPSPSSADQAQPKTPKNVFGFPATSKKPSPDSLASGPTTEAAVPPTTWEEIRKRSSSVR</sequence>
<feature type="transmembrane region" description="Helical" evidence="2">
    <location>
        <begin position="77"/>
        <end position="96"/>
    </location>
</feature>
<keyword evidence="2" id="KW-0812">Transmembrane</keyword>
<dbReference type="VEuPathDB" id="FungiDB:H257_01565"/>
<feature type="compositionally biased region" description="Low complexity" evidence="1">
    <location>
        <begin position="182"/>
        <end position="197"/>
    </location>
</feature>
<dbReference type="AlphaFoldDB" id="A0A6A4Z6D0"/>
<gene>
    <name evidence="3" type="ORF">AaE_013655</name>
</gene>
<keyword evidence="2" id="KW-1133">Transmembrane helix</keyword>
<evidence type="ECO:0000313" key="4">
    <source>
        <dbReference type="Proteomes" id="UP000469452"/>
    </source>
</evidence>
<protein>
    <submittedName>
        <fullName evidence="3">Uncharacterized protein</fullName>
    </submittedName>
</protein>
<proteinExistence type="predicted"/>
<feature type="region of interest" description="Disordered" evidence="1">
    <location>
        <begin position="145"/>
        <end position="250"/>
    </location>
</feature>
<evidence type="ECO:0000256" key="1">
    <source>
        <dbReference type="SAM" id="MobiDB-lite"/>
    </source>
</evidence>
<feature type="compositionally biased region" description="Polar residues" evidence="1">
    <location>
        <begin position="145"/>
        <end position="155"/>
    </location>
</feature>
<comment type="caution">
    <text evidence="3">The sequence shown here is derived from an EMBL/GenBank/DDBJ whole genome shotgun (WGS) entry which is preliminary data.</text>
</comment>
<organism evidence="3 4">
    <name type="scientific">Aphanomyces astaci</name>
    <name type="common">Crayfish plague agent</name>
    <dbReference type="NCBI Taxonomy" id="112090"/>
    <lineage>
        <taxon>Eukaryota</taxon>
        <taxon>Sar</taxon>
        <taxon>Stramenopiles</taxon>
        <taxon>Oomycota</taxon>
        <taxon>Saprolegniomycetes</taxon>
        <taxon>Saprolegniales</taxon>
        <taxon>Verrucalvaceae</taxon>
        <taxon>Aphanomyces</taxon>
    </lineage>
</organism>
<feature type="compositionally biased region" description="Basic and acidic residues" evidence="1">
    <location>
        <begin position="156"/>
        <end position="166"/>
    </location>
</feature>
<name>A0A6A4Z6D0_APHAT</name>
<accession>A0A6A4Z6D0</accession>